<keyword evidence="3" id="KW-0143">Chaperone</keyword>
<dbReference type="SUPFAM" id="SSF46579">
    <property type="entry name" value="Prefoldin"/>
    <property type="match status" value="1"/>
</dbReference>
<dbReference type="FunFam" id="1.10.287.370:FF:000002">
    <property type="entry name" value="Prefoldin subunit 2"/>
    <property type="match status" value="1"/>
</dbReference>
<dbReference type="EMBL" id="CAJPEV010000035">
    <property type="protein sequence ID" value="CAG0879212.1"/>
    <property type="molecule type" value="Genomic_DNA"/>
</dbReference>
<comment type="subunit">
    <text evidence="2">Heterohexamer of two PFD-alpha type and four PFD-beta type subunits.</text>
</comment>
<dbReference type="Pfam" id="PF01920">
    <property type="entry name" value="Prefoldin_2"/>
    <property type="match status" value="1"/>
</dbReference>
<dbReference type="GO" id="GO:0051082">
    <property type="term" value="F:unfolded protein binding"/>
    <property type="evidence" value="ECO:0007669"/>
    <property type="project" value="InterPro"/>
</dbReference>
<gene>
    <name evidence="6" type="ORF">DSTB1V02_LOCUS496</name>
</gene>
<accession>A0A7R8X424</accession>
<feature type="compositionally biased region" description="Low complexity" evidence="5">
    <location>
        <begin position="14"/>
        <end position="24"/>
    </location>
</feature>
<dbReference type="InterPro" id="IPR002777">
    <property type="entry name" value="PFD_beta-like"/>
</dbReference>
<name>A0A7R8X424_9CRUS</name>
<keyword evidence="7" id="KW-1185">Reference proteome</keyword>
<dbReference type="AlphaFoldDB" id="A0A7R8X424"/>
<evidence type="ECO:0000313" key="6">
    <source>
        <dbReference type="EMBL" id="CAD7240473.1"/>
    </source>
</evidence>
<dbReference type="EMBL" id="LR899552">
    <property type="protein sequence ID" value="CAD7240473.1"/>
    <property type="molecule type" value="Genomic_DNA"/>
</dbReference>
<dbReference type="InterPro" id="IPR009053">
    <property type="entry name" value="Prefoldin"/>
</dbReference>
<protein>
    <recommendedName>
        <fullName evidence="8">Prefoldin subunit 2</fullName>
    </recommendedName>
</protein>
<evidence type="ECO:0000256" key="4">
    <source>
        <dbReference type="ARBA" id="ARBA00024667"/>
    </source>
</evidence>
<dbReference type="GO" id="GO:0016272">
    <property type="term" value="C:prefoldin complex"/>
    <property type="evidence" value="ECO:0007669"/>
    <property type="project" value="InterPro"/>
</dbReference>
<evidence type="ECO:0008006" key="8">
    <source>
        <dbReference type="Google" id="ProtNLM"/>
    </source>
</evidence>
<dbReference type="OrthoDB" id="29646at2759"/>
<evidence type="ECO:0000256" key="3">
    <source>
        <dbReference type="ARBA" id="ARBA00023186"/>
    </source>
</evidence>
<dbReference type="Proteomes" id="UP000677054">
    <property type="component" value="Unassembled WGS sequence"/>
</dbReference>
<dbReference type="InterPro" id="IPR027235">
    <property type="entry name" value="PFD2"/>
</dbReference>
<reference evidence="6" key="1">
    <citation type="submission" date="2020-11" db="EMBL/GenBank/DDBJ databases">
        <authorList>
            <person name="Tran Van P."/>
        </authorList>
    </citation>
    <scope>NUCLEOTIDE SEQUENCE</scope>
</reference>
<feature type="region of interest" description="Disordered" evidence="5">
    <location>
        <begin position="1"/>
        <end position="28"/>
    </location>
</feature>
<evidence type="ECO:0000313" key="7">
    <source>
        <dbReference type="Proteomes" id="UP000677054"/>
    </source>
</evidence>
<evidence type="ECO:0000256" key="2">
    <source>
        <dbReference type="ARBA" id="ARBA00011695"/>
    </source>
</evidence>
<comment type="function">
    <text evidence="4">Binds specifically to cytosolic chaperonin (c-CPN) and transfers target proteins to it. Binds to nascent polypeptide chain and promotes folding in an environment in which there are many competing pathways for nonnative proteins.</text>
</comment>
<comment type="similarity">
    <text evidence="1">Belongs to the prefoldin subunit beta family.</text>
</comment>
<dbReference type="PANTHER" id="PTHR13303">
    <property type="entry name" value="PREFOLDIN SUBUNIT 2"/>
    <property type="match status" value="1"/>
</dbReference>
<dbReference type="CDD" id="cd23163">
    <property type="entry name" value="Prefoldin_2"/>
    <property type="match status" value="1"/>
</dbReference>
<proteinExistence type="inferred from homology"/>
<dbReference type="Gene3D" id="1.10.287.370">
    <property type="match status" value="1"/>
</dbReference>
<evidence type="ECO:0000256" key="1">
    <source>
        <dbReference type="ARBA" id="ARBA00008045"/>
    </source>
</evidence>
<dbReference type="GO" id="GO:0006457">
    <property type="term" value="P:protein folding"/>
    <property type="evidence" value="ECO:0007669"/>
    <property type="project" value="InterPro"/>
</dbReference>
<evidence type="ECO:0000256" key="5">
    <source>
        <dbReference type="SAM" id="MobiDB-lite"/>
    </source>
</evidence>
<sequence length="111" mass="12481">MLFPCAGRSKMNAPKKGTSSSKAGKTPEEIVEGFNRLRQEQRNLINKISELENDATEHRLVIDTLAGVDENRRCFRLVGGVLVERTVKEVFPALQTNREQVYMFLSSLLTG</sequence>
<organism evidence="6">
    <name type="scientific">Darwinula stevensoni</name>
    <dbReference type="NCBI Taxonomy" id="69355"/>
    <lineage>
        <taxon>Eukaryota</taxon>
        <taxon>Metazoa</taxon>
        <taxon>Ecdysozoa</taxon>
        <taxon>Arthropoda</taxon>
        <taxon>Crustacea</taxon>
        <taxon>Oligostraca</taxon>
        <taxon>Ostracoda</taxon>
        <taxon>Podocopa</taxon>
        <taxon>Podocopida</taxon>
        <taxon>Darwinulocopina</taxon>
        <taxon>Darwinuloidea</taxon>
        <taxon>Darwinulidae</taxon>
        <taxon>Darwinula</taxon>
    </lineage>
</organism>